<dbReference type="KEGG" id="salq:SYNTR_1661"/>
<dbReference type="CDD" id="cd05388">
    <property type="entry name" value="CobB_N"/>
    <property type="match status" value="1"/>
</dbReference>
<evidence type="ECO:0000313" key="10">
    <source>
        <dbReference type="EMBL" id="QGU00255.1"/>
    </source>
</evidence>
<dbReference type="Gene3D" id="3.40.50.300">
    <property type="entry name" value="P-loop containing nucleotide triphosphate hydrolases"/>
    <property type="match status" value="2"/>
</dbReference>
<name>A0A6I6DLH6_9FIRM</name>
<dbReference type="InterPro" id="IPR027417">
    <property type="entry name" value="P-loop_NTPase"/>
</dbReference>
<dbReference type="GO" id="GO:0009236">
    <property type="term" value="P:cobalamin biosynthetic process"/>
    <property type="evidence" value="ECO:0007669"/>
    <property type="project" value="UniProtKB-UniRule"/>
</dbReference>
<dbReference type="PANTHER" id="PTHR43873:SF1">
    <property type="entry name" value="COBYRINATE A,C-DIAMIDE SYNTHASE"/>
    <property type="match status" value="1"/>
</dbReference>
<dbReference type="UniPathway" id="UPA00148">
    <property type="reaction ID" value="UER00231"/>
</dbReference>
<dbReference type="InterPro" id="IPR002586">
    <property type="entry name" value="CobQ/CobB/MinD/ParA_Nub-bd_dom"/>
</dbReference>
<feature type="site" description="Increases nucleophilicity of active site Cys" evidence="7">
    <location>
        <position position="430"/>
    </location>
</feature>
<keyword evidence="11" id="KW-1185">Reference proteome</keyword>
<gene>
    <name evidence="7" type="primary">cbiA</name>
    <name evidence="10" type="ORF">SYNTR_1661</name>
</gene>
<comment type="cofactor">
    <cofactor evidence="1 7">
        <name>Mg(2+)</name>
        <dbReference type="ChEBI" id="CHEBI:18420"/>
    </cofactor>
</comment>
<evidence type="ECO:0000256" key="1">
    <source>
        <dbReference type="ARBA" id="ARBA00001946"/>
    </source>
</evidence>
<dbReference type="SUPFAM" id="SSF52317">
    <property type="entry name" value="Class I glutamine amidotransferase-like"/>
    <property type="match status" value="1"/>
</dbReference>
<dbReference type="HAMAP" id="MF_00027">
    <property type="entry name" value="CobB_CbiA"/>
    <property type="match status" value="1"/>
</dbReference>
<organism evidence="10 11">
    <name type="scientific">Candidatus Syntrophocurvum alkaliphilum</name>
    <dbReference type="NCBI Taxonomy" id="2293317"/>
    <lineage>
        <taxon>Bacteria</taxon>
        <taxon>Bacillati</taxon>
        <taxon>Bacillota</taxon>
        <taxon>Clostridia</taxon>
        <taxon>Eubacteriales</taxon>
        <taxon>Syntrophomonadaceae</taxon>
        <taxon>Candidatus Syntrophocurvum</taxon>
    </lineage>
</organism>
<keyword evidence="7" id="KW-0169">Cobalamin biosynthesis</keyword>
<evidence type="ECO:0000259" key="8">
    <source>
        <dbReference type="Pfam" id="PF01656"/>
    </source>
</evidence>
<comment type="function">
    <text evidence="7">Catalyzes the ATP-dependent amidation of the two carboxylate groups at positions a and c of cobyrinate, using either L-glutamine or ammonia as the nitrogen source.</text>
</comment>
<feature type="active site" description="Nucleophile" evidence="7">
    <location>
        <position position="330"/>
    </location>
</feature>
<protein>
    <recommendedName>
        <fullName evidence="7">Cobyrinate a,c-diamide synthase</fullName>
        <ecNumber evidence="7">6.3.5.11</ecNumber>
    </recommendedName>
    <alternativeName>
        <fullName evidence="7">Cobyrinic acid a,c-diamide synthetase</fullName>
    </alternativeName>
</protein>
<dbReference type="EMBL" id="CP046457">
    <property type="protein sequence ID" value="QGU00255.1"/>
    <property type="molecule type" value="Genomic_DNA"/>
</dbReference>
<dbReference type="RefSeq" id="WP_197079068.1">
    <property type="nucleotide sequence ID" value="NZ_CP046457.1"/>
</dbReference>
<dbReference type="NCBIfam" id="TIGR00379">
    <property type="entry name" value="cobB"/>
    <property type="match status" value="1"/>
</dbReference>
<dbReference type="Pfam" id="PF07685">
    <property type="entry name" value="GATase_3"/>
    <property type="match status" value="1"/>
</dbReference>
<evidence type="ECO:0000313" key="11">
    <source>
        <dbReference type="Proteomes" id="UP000426444"/>
    </source>
</evidence>
<reference evidence="11" key="1">
    <citation type="journal article" date="2019" name="Microbiology">
        <title>Complete Genome Sequence of an Uncultured Bacterium of the Candidate Phylum Bipolaricaulota.</title>
        <authorList>
            <person name="Kadnikov V.V."/>
            <person name="Mardanov A.V."/>
            <person name="Beletsky A.V."/>
            <person name="Frank Y.A."/>
            <person name="Karnachuk O.V."/>
            <person name="Ravin N.V."/>
        </authorList>
    </citation>
    <scope>NUCLEOTIDE SEQUENCE [LARGE SCALE GENOMIC DNA]</scope>
</reference>
<dbReference type="EC" id="6.3.5.11" evidence="7"/>
<keyword evidence="3 7" id="KW-0547">Nucleotide-binding</keyword>
<dbReference type="Gene3D" id="3.40.50.880">
    <property type="match status" value="1"/>
</dbReference>
<keyword evidence="5 7" id="KW-0460">Magnesium</keyword>
<comment type="pathway">
    <text evidence="7">Cofactor biosynthesis; adenosylcobalamin biosynthesis; cob(II)yrinate a,c-diamide from sirohydrochlorin (anaerobic route): step 10/10.</text>
</comment>
<dbReference type="InterPro" id="IPR029062">
    <property type="entry name" value="Class_I_gatase-like"/>
</dbReference>
<comment type="domain">
    <text evidence="7">Comprises of two domains. The C-terminal domain contains the binding site for glutamine and catalyzes the hydrolysis of this substrate to glutamate and ammonia. The N-terminal domain is anticipated to bind ATP and cobyrinate and catalyzes the ultimate synthesis of the diamide product. The ammonia produced via the glutaminase domain is probably translocated to the adjacent domain via a molecular tunnel, where it reacts with an activated intermediate.</text>
</comment>
<evidence type="ECO:0000256" key="5">
    <source>
        <dbReference type="ARBA" id="ARBA00022842"/>
    </source>
</evidence>
<dbReference type="CDD" id="cd03130">
    <property type="entry name" value="GATase1_CobB"/>
    <property type="match status" value="1"/>
</dbReference>
<evidence type="ECO:0000256" key="2">
    <source>
        <dbReference type="ARBA" id="ARBA00022598"/>
    </source>
</evidence>
<keyword evidence="2 7" id="KW-0436">Ligase</keyword>
<dbReference type="InterPro" id="IPR004484">
    <property type="entry name" value="CbiA/CobB_synth"/>
</dbReference>
<evidence type="ECO:0000256" key="3">
    <source>
        <dbReference type="ARBA" id="ARBA00022741"/>
    </source>
</evidence>
<comment type="miscellaneous">
    <text evidence="7">The a and c carboxylates of cobyrinate are activated for nucleophilic attack via formation of a phosphorylated intermediate by ATP. CbiA catalyzes first the amidation of the c-carboxylate, and then that of the a-carboxylate.</text>
</comment>
<accession>A0A6I6DLH6</accession>
<dbReference type="SUPFAM" id="SSF52540">
    <property type="entry name" value="P-loop containing nucleoside triphosphate hydrolases"/>
    <property type="match status" value="1"/>
</dbReference>
<keyword evidence="6 7" id="KW-0315">Glutamine amidotransferase</keyword>
<comment type="catalytic activity">
    <reaction evidence="7">
        <text>cob(II)yrinate + 2 L-glutamine + 2 ATP + 2 H2O = cob(II)yrinate a,c diamide + 2 L-glutamate + 2 ADP + 2 phosphate + 2 H(+)</text>
        <dbReference type="Rhea" id="RHEA:26289"/>
        <dbReference type="ChEBI" id="CHEBI:15377"/>
        <dbReference type="ChEBI" id="CHEBI:15378"/>
        <dbReference type="ChEBI" id="CHEBI:29985"/>
        <dbReference type="ChEBI" id="CHEBI:30616"/>
        <dbReference type="ChEBI" id="CHEBI:43474"/>
        <dbReference type="ChEBI" id="CHEBI:58359"/>
        <dbReference type="ChEBI" id="CHEBI:58537"/>
        <dbReference type="ChEBI" id="CHEBI:58894"/>
        <dbReference type="ChEBI" id="CHEBI:456216"/>
        <dbReference type="EC" id="6.3.5.11"/>
    </reaction>
</comment>
<feature type="domain" description="CobB/CobQ-like glutamine amidotransferase" evidence="9">
    <location>
        <begin position="248"/>
        <end position="436"/>
    </location>
</feature>
<dbReference type="AlphaFoldDB" id="A0A6I6DLH6"/>
<evidence type="ECO:0000256" key="4">
    <source>
        <dbReference type="ARBA" id="ARBA00022840"/>
    </source>
</evidence>
<keyword evidence="4 7" id="KW-0067">ATP-binding</keyword>
<evidence type="ECO:0000256" key="6">
    <source>
        <dbReference type="ARBA" id="ARBA00022962"/>
    </source>
</evidence>
<dbReference type="Pfam" id="PF01656">
    <property type="entry name" value="CbiA"/>
    <property type="match status" value="1"/>
</dbReference>
<dbReference type="InterPro" id="IPR011698">
    <property type="entry name" value="GATase_3"/>
</dbReference>
<dbReference type="PROSITE" id="PS51274">
    <property type="entry name" value="GATASE_COBBQ"/>
    <property type="match status" value="1"/>
</dbReference>
<evidence type="ECO:0000256" key="7">
    <source>
        <dbReference type="HAMAP-Rule" id="MF_00027"/>
    </source>
</evidence>
<sequence length="449" mass="50063">MSKPRVLIAGVQSGVGKTTLTLGILAALKRKGLKVQPFKVGPDYIDPSLHYHACNRKSHNLDSWMSSEEVIKHIFFKEIADADIAVIEGVMGLFDGARNEKIKGSSADIAIKLNTPVILVINAKGMAASCIALIKGFMDYEPRLNLKGVILNHAGSDYHKKYLKTRIEEELGIVVLGCLRANEKIKMPERYLGLLPAEENNQLGVSIDQMAKFVEEEIDLSSLLKIASNLDQIDNQVSLKKYPYIPVRIAVARDEAFTFYYQDNLNFLEELGAKLIYFSPMRDKHVPLADGLYLGGGFPEQYLSSLANNHSMIESVVRAHKNSLPIYAECGGYIYLCKNILDKNKKKWNGAGIIPYDVEITGGRAALGYVTAEARFDSILGKKGNLLKGHEFHYSQITNLKEESSAYIQVNRENKNEGYIDGNLLGSYLHLHFRSNPESAINYLRSCNN</sequence>
<dbReference type="Proteomes" id="UP000426444">
    <property type="component" value="Chromosome"/>
</dbReference>
<dbReference type="GO" id="GO:0042242">
    <property type="term" value="F:cobyrinic acid a,c-diamide synthase activity"/>
    <property type="evidence" value="ECO:0007669"/>
    <property type="project" value="UniProtKB-UniRule"/>
</dbReference>
<feature type="domain" description="CobQ/CobB/MinD/ParA nucleotide binding" evidence="8">
    <location>
        <begin position="7"/>
        <end position="190"/>
    </location>
</feature>
<dbReference type="NCBIfam" id="NF002204">
    <property type="entry name" value="PRK01077.1"/>
    <property type="match status" value="1"/>
</dbReference>
<evidence type="ECO:0000259" key="9">
    <source>
        <dbReference type="Pfam" id="PF07685"/>
    </source>
</evidence>
<dbReference type="PANTHER" id="PTHR43873">
    <property type="entry name" value="COBYRINATE A,C-DIAMIDE SYNTHASE"/>
    <property type="match status" value="1"/>
</dbReference>
<dbReference type="GO" id="GO:0005524">
    <property type="term" value="F:ATP binding"/>
    <property type="evidence" value="ECO:0007669"/>
    <property type="project" value="UniProtKB-UniRule"/>
</dbReference>
<comment type="similarity">
    <text evidence="7">Belongs to the CobB/CbiA family.</text>
</comment>
<proteinExistence type="inferred from homology"/>